<accession>U5CKX2</accession>
<organism evidence="1 2">
    <name type="scientific">Amborella trichopoda</name>
    <dbReference type="NCBI Taxonomy" id="13333"/>
    <lineage>
        <taxon>Eukaryota</taxon>
        <taxon>Viridiplantae</taxon>
        <taxon>Streptophyta</taxon>
        <taxon>Embryophyta</taxon>
        <taxon>Tracheophyta</taxon>
        <taxon>Spermatophyta</taxon>
        <taxon>Magnoliopsida</taxon>
        <taxon>Amborellales</taxon>
        <taxon>Amborellaceae</taxon>
        <taxon>Amborella</taxon>
    </lineage>
</organism>
<keyword evidence="2" id="KW-1185">Reference proteome</keyword>
<gene>
    <name evidence="1" type="ORF">AMTR_s03293p00008490</name>
</gene>
<evidence type="ECO:0000313" key="2">
    <source>
        <dbReference type="Proteomes" id="UP000017836"/>
    </source>
</evidence>
<name>U5CKX2_AMBTC</name>
<protein>
    <submittedName>
        <fullName evidence="1">Uncharacterized protein</fullName>
    </submittedName>
</protein>
<sequence length="86" mass="9477">MGNGYPCGATCQHSLHGMHGGRVCNSLTWNVWRQGCNSLTWNVWRQGCNSLTTSSSKKPSKQIKQSLFFEKYGEGTVSVPILDVGK</sequence>
<proteinExistence type="predicted"/>
<dbReference type="Proteomes" id="UP000017836">
    <property type="component" value="Unassembled WGS sequence"/>
</dbReference>
<reference evidence="2" key="1">
    <citation type="journal article" date="2013" name="Science">
        <title>The Amborella genome and the evolution of flowering plants.</title>
        <authorList>
            <consortium name="Amborella Genome Project"/>
        </authorList>
    </citation>
    <scope>NUCLEOTIDE SEQUENCE [LARGE SCALE GENOMIC DNA]</scope>
</reference>
<dbReference type="AlphaFoldDB" id="U5CKX2"/>
<dbReference type="HOGENOM" id="CLU_2500961_0_0_1"/>
<dbReference type="Gramene" id="ERM97406">
    <property type="protein sequence ID" value="ERM97406"/>
    <property type="gene ID" value="AMTR_s03293p00008490"/>
</dbReference>
<dbReference type="EMBL" id="KI396455">
    <property type="protein sequence ID" value="ERM97406.1"/>
    <property type="molecule type" value="Genomic_DNA"/>
</dbReference>
<evidence type="ECO:0000313" key="1">
    <source>
        <dbReference type="EMBL" id="ERM97406.1"/>
    </source>
</evidence>